<protein>
    <submittedName>
        <fullName evidence="1">Uncharacterized protein</fullName>
    </submittedName>
</protein>
<organism evidence="1 2">
    <name type="scientific">Parasitella parasitica</name>
    <dbReference type="NCBI Taxonomy" id="35722"/>
    <lineage>
        <taxon>Eukaryota</taxon>
        <taxon>Fungi</taxon>
        <taxon>Fungi incertae sedis</taxon>
        <taxon>Mucoromycota</taxon>
        <taxon>Mucoromycotina</taxon>
        <taxon>Mucoromycetes</taxon>
        <taxon>Mucorales</taxon>
        <taxon>Mucorineae</taxon>
        <taxon>Mucoraceae</taxon>
        <taxon>Parasitella</taxon>
    </lineage>
</organism>
<reference evidence="1 2" key="1">
    <citation type="submission" date="2014-09" db="EMBL/GenBank/DDBJ databases">
        <authorList>
            <person name="Ellenberger Sabrina"/>
        </authorList>
    </citation>
    <scope>NUCLEOTIDE SEQUENCE [LARGE SCALE GENOMIC DNA]</scope>
    <source>
        <strain evidence="1 2">CBS 412.66</strain>
    </source>
</reference>
<accession>A0A0B7MUV9</accession>
<dbReference type="STRING" id="35722.A0A0B7MUV9"/>
<proteinExistence type="predicted"/>
<evidence type="ECO:0000313" key="1">
    <source>
        <dbReference type="EMBL" id="CEP09851.1"/>
    </source>
</evidence>
<dbReference type="OrthoDB" id="2288643at2759"/>
<dbReference type="EMBL" id="LN722467">
    <property type="protein sequence ID" value="CEP09851.1"/>
    <property type="molecule type" value="Genomic_DNA"/>
</dbReference>
<dbReference type="Proteomes" id="UP000054107">
    <property type="component" value="Unassembled WGS sequence"/>
</dbReference>
<keyword evidence="2" id="KW-1185">Reference proteome</keyword>
<sequence length="169" mass="18366">MSPNSVSRGPTPDVNQSMEVDSNAVSGLPVESFPAAFDLPVEADLETLEGVFGCLATSVARSGSSVASIATQHHDDATGFVRDKQKDVFLDEDDCLRRFEDVLSSHDLDMDVIWSRLLPRCLSSNLRNRLNKFLRASGGGSHDTWSALKCAISGGYGVPKEQLRVARIR</sequence>
<dbReference type="AlphaFoldDB" id="A0A0B7MUV9"/>
<gene>
    <name evidence="1" type="primary">PARPA_03428.1 scaffold 7753</name>
</gene>
<name>A0A0B7MUV9_9FUNG</name>
<evidence type="ECO:0000313" key="2">
    <source>
        <dbReference type="Proteomes" id="UP000054107"/>
    </source>
</evidence>